<dbReference type="Proteomes" id="UP000007718">
    <property type="component" value="Chromosome"/>
</dbReference>
<keyword evidence="2" id="KW-0812">Transmembrane</keyword>
<feature type="transmembrane region" description="Helical" evidence="2">
    <location>
        <begin position="37"/>
        <end position="58"/>
    </location>
</feature>
<keyword evidence="2" id="KW-1133">Transmembrane helix</keyword>
<evidence type="ECO:0000256" key="2">
    <source>
        <dbReference type="SAM" id="Phobius"/>
    </source>
</evidence>
<feature type="region of interest" description="Disordered" evidence="1">
    <location>
        <begin position="154"/>
        <end position="264"/>
    </location>
</feature>
<dbReference type="EMBL" id="CP002536">
    <property type="protein sequence ID" value="ADY25761.1"/>
    <property type="molecule type" value="Genomic_DNA"/>
</dbReference>
<sequence>MGPALLPPAWSGVVSLALAGALALVLGGLVRRTAGHWGTVLLWVGWVLVAVQWGWAWGSQPSGLPYWLAGLLLGVLGAALVRPGTPVAPEAEEIESQHPDPLPAAPADSWTAPLDTPAQDQAVQSQLSQAQLTRSQPAPEWTVPIAPAAVQATAQPGRPVWAEEEPSSPAVPAADSWSVPLAGTAAAPAPAQRTPAPADWQGQTWWAPDDEPADPPGVAAPLSADWAEAEALLERGQGEGAAPPATPRRTLRLPDPKEEIEDRE</sequence>
<feature type="compositionally biased region" description="Basic and acidic residues" evidence="1">
    <location>
        <begin position="252"/>
        <end position="264"/>
    </location>
</feature>
<feature type="transmembrane region" description="Helical" evidence="2">
    <location>
        <begin position="12"/>
        <end position="30"/>
    </location>
</feature>
<feature type="region of interest" description="Disordered" evidence="1">
    <location>
        <begin position="89"/>
        <end position="138"/>
    </location>
</feature>
<gene>
    <name evidence="3" type="ordered locus">Deipr_0599</name>
</gene>
<dbReference type="AlphaFoldDB" id="F0RKY8"/>
<protein>
    <submittedName>
        <fullName evidence="3">Uncharacterized protein</fullName>
    </submittedName>
</protein>
<dbReference type="RefSeq" id="WP_013614370.1">
    <property type="nucleotide sequence ID" value="NC_015161.1"/>
</dbReference>
<evidence type="ECO:0000256" key="1">
    <source>
        <dbReference type="SAM" id="MobiDB-lite"/>
    </source>
</evidence>
<accession>F0RKY8</accession>
<evidence type="ECO:0000313" key="3">
    <source>
        <dbReference type="EMBL" id="ADY25761.1"/>
    </source>
</evidence>
<keyword evidence="2" id="KW-0472">Membrane</keyword>
<feature type="compositionally biased region" description="Low complexity" evidence="1">
    <location>
        <begin position="180"/>
        <end position="198"/>
    </location>
</feature>
<reference evidence="3 4" key="2">
    <citation type="journal article" date="2012" name="Stand. Genomic Sci.">
        <title>Complete genome sequence of the orange-red pigmented, radioresistant Deinococcus proteolyticus type strain (MRP(T)).</title>
        <authorList>
            <person name="Copeland A."/>
            <person name="Zeytun A."/>
            <person name="Yassawong M."/>
            <person name="Nolan M."/>
            <person name="Lucas S."/>
            <person name="Hammon N."/>
            <person name="Deshpande S."/>
            <person name="Cheng J.F."/>
            <person name="Han C."/>
            <person name="Tapia R."/>
            <person name="Goodwin L.A."/>
            <person name="Pitluck S."/>
            <person name="Mavromatis K."/>
            <person name="Liolios K."/>
            <person name="Pagani I."/>
            <person name="Ivanova N."/>
            <person name="Mikhailova N."/>
            <person name="Pati A."/>
            <person name="Chen A."/>
            <person name="Palaniappan K."/>
            <person name="Land M."/>
            <person name="Hauser L."/>
            <person name="Jeffries C.D."/>
            <person name="Brambilla E.M."/>
            <person name="Rohde M."/>
            <person name="Sikorski J."/>
            <person name="Pukall R."/>
            <person name="Goker M."/>
            <person name="Detter J.C."/>
            <person name="Woyke T."/>
            <person name="Bristow J."/>
            <person name="Eisen J.A."/>
            <person name="Markowitz V."/>
            <person name="Hugenholtz P."/>
            <person name="Kyrpides N.C."/>
            <person name="Klenk H.P."/>
            <person name="Lapidus A."/>
        </authorList>
    </citation>
    <scope>NUCLEOTIDE SEQUENCE [LARGE SCALE GENOMIC DNA]</scope>
    <source>
        <strain evidence="4">ATCC 35074 / DSM 20540 / JCM 6276 / NBRC 101906 / NCIMB 13154 / VKM Ac-1939 / CCM 2703 / MRP</strain>
    </source>
</reference>
<feature type="compositionally biased region" description="Low complexity" evidence="1">
    <location>
        <begin position="118"/>
        <end position="132"/>
    </location>
</feature>
<feature type="transmembrane region" description="Helical" evidence="2">
    <location>
        <begin position="64"/>
        <end position="81"/>
    </location>
</feature>
<name>F0RKY8_DEIPM</name>
<dbReference type="STRING" id="693977.Deipr_0599"/>
<dbReference type="HOGENOM" id="CLU_1052606_0_0_0"/>
<proteinExistence type="predicted"/>
<reference evidence="4" key="1">
    <citation type="submission" date="2011-02" db="EMBL/GenBank/DDBJ databases">
        <title>The complete sequence of chromosome of Deinococcus proteolyticus DSM 20540.</title>
        <authorList>
            <consortium name="US DOE Joint Genome Institute (JGI-PGF)"/>
            <person name="Lucas S."/>
            <person name="Copeland A."/>
            <person name="Lapidus A."/>
            <person name="Bruce D."/>
            <person name="Goodwin L."/>
            <person name="Pitluck S."/>
            <person name="Kyrpides N."/>
            <person name="Mavromatis K."/>
            <person name="Pagani I."/>
            <person name="Ivanova N."/>
            <person name="Ovchinnikova G."/>
            <person name="Zeytun A."/>
            <person name="Detter J.C."/>
            <person name="Han C."/>
            <person name="Land M."/>
            <person name="Hauser L."/>
            <person name="Markowitz V."/>
            <person name="Cheng J.-F."/>
            <person name="Hugenholtz P."/>
            <person name="Woyke T."/>
            <person name="Wu D."/>
            <person name="Pukall R."/>
            <person name="Steenblock K."/>
            <person name="Brambilla E."/>
            <person name="Klenk H.-P."/>
            <person name="Eisen J.A."/>
        </authorList>
    </citation>
    <scope>NUCLEOTIDE SEQUENCE [LARGE SCALE GENOMIC DNA]</scope>
    <source>
        <strain evidence="4">ATCC 35074 / DSM 20540 / JCM 6276 / NBRC 101906 / NCIMB 13154 / VKM Ac-1939 / CCM 2703 / MRP</strain>
    </source>
</reference>
<dbReference type="KEGG" id="dpt:Deipr_0599"/>
<organism evidence="3 4">
    <name type="scientific">Deinococcus proteolyticus (strain ATCC 35074 / DSM 20540 / JCM 6276 / NBRC 101906 / NCIMB 13154 / VKM Ac-1939 / CCM 2703 / MRP)</name>
    <dbReference type="NCBI Taxonomy" id="693977"/>
    <lineage>
        <taxon>Bacteria</taxon>
        <taxon>Thermotogati</taxon>
        <taxon>Deinococcota</taxon>
        <taxon>Deinococci</taxon>
        <taxon>Deinococcales</taxon>
        <taxon>Deinococcaceae</taxon>
        <taxon>Deinococcus</taxon>
    </lineage>
</organism>
<keyword evidence="4" id="KW-1185">Reference proteome</keyword>
<evidence type="ECO:0000313" key="4">
    <source>
        <dbReference type="Proteomes" id="UP000007718"/>
    </source>
</evidence>